<dbReference type="GO" id="GO:0016832">
    <property type="term" value="F:aldehyde-lyase activity"/>
    <property type="evidence" value="ECO:0007669"/>
    <property type="project" value="TreeGrafter"/>
</dbReference>
<dbReference type="GO" id="GO:0046872">
    <property type="term" value="F:metal ion binding"/>
    <property type="evidence" value="ECO:0007669"/>
    <property type="project" value="UniProtKB-KW"/>
</dbReference>
<keyword evidence="2" id="KW-0479">Metal-binding</keyword>
<evidence type="ECO:0000259" key="4">
    <source>
        <dbReference type="Pfam" id="PF03328"/>
    </source>
</evidence>
<dbReference type="PANTHER" id="PTHR30502">
    <property type="entry name" value="2-KETO-3-DEOXY-L-RHAMNONATE ALDOLASE"/>
    <property type="match status" value="1"/>
</dbReference>
<gene>
    <name evidence="5" type="ORF">Cni_G21890</name>
</gene>
<dbReference type="InterPro" id="IPR040442">
    <property type="entry name" value="Pyrv_kinase-like_dom_sf"/>
</dbReference>
<dbReference type="Gene3D" id="3.20.20.60">
    <property type="entry name" value="Phosphoenolpyruvate-binding domains"/>
    <property type="match status" value="1"/>
</dbReference>
<accession>A0AAQ3KVS9</accession>
<evidence type="ECO:0000256" key="3">
    <source>
        <dbReference type="ARBA" id="ARBA00023239"/>
    </source>
</evidence>
<reference evidence="5 6" key="1">
    <citation type="submission" date="2023-10" db="EMBL/GenBank/DDBJ databases">
        <title>Chromosome-scale genome assembly provides insights into flower coloration mechanisms of Canna indica.</title>
        <authorList>
            <person name="Li C."/>
        </authorList>
    </citation>
    <scope>NUCLEOTIDE SEQUENCE [LARGE SCALE GENOMIC DNA]</scope>
    <source>
        <tissue evidence="5">Flower</tissue>
    </source>
</reference>
<evidence type="ECO:0000313" key="5">
    <source>
        <dbReference type="EMBL" id="WOL13121.1"/>
    </source>
</evidence>
<dbReference type="PANTHER" id="PTHR30502:SF0">
    <property type="entry name" value="PHOSPHOENOLPYRUVATE CARBOXYLASE FAMILY PROTEIN"/>
    <property type="match status" value="1"/>
</dbReference>
<protein>
    <recommendedName>
        <fullName evidence="4">HpcH/HpaI aldolase/citrate lyase domain-containing protein</fullName>
    </recommendedName>
</protein>
<dbReference type="Proteomes" id="UP001327560">
    <property type="component" value="Chromosome 7"/>
</dbReference>
<keyword evidence="6" id="KW-1185">Reference proteome</keyword>
<sequence length="360" mass="38602">MSTSLSTVAVATAVRPKSKPHFLASETPTLKDPSLTLSLRSKQTPAIFSITSKRPSLSPVRSARSSPEPDYESVPRSIKSRLAAGDTLYGLFLLSASPTLAEIAGFAGYDYVVIDMEHGPGGVYDALSCLRALDAARTPAVIRLPEPSAAWAKKALDLGPQGLMFPMVDSPAAAAHAVACCRFPPRGVRGSAHPVVRASAYGLDDGYLARCEEELLVMCQVESADAAPEIEAIANVDGVDVVQMGPLDLSASMGYLWDPGNKKVRQVLREMERKVLAIRKRQTAGGDAVGGAYLGGFAMPNDPPQELKARGYHMVSGAVDVGMFRQAAVEDVRRFWLAEAEIGEEGHEDEKPKDESYWSE</sequence>
<evidence type="ECO:0000256" key="1">
    <source>
        <dbReference type="ARBA" id="ARBA00005568"/>
    </source>
</evidence>
<dbReference type="EMBL" id="CP136896">
    <property type="protein sequence ID" value="WOL13121.1"/>
    <property type="molecule type" value="Genomic_DNA"/>
</dbReference>
<keyword evidence="3" id="KW-0456">Lyase</keyword>
<proteinExistence type="inferred from homology"/>
<evidence type="ECO:0000256" key="2">
    <source>
        <dbReference type="ARBA" id="ARBA00022723"/>
    </source>
</evidence>
<evidence type="ECO:0000313" key="6">
    <source>
        <dbReference type="Proteomes" id="UP001327560"/>
    </source>
</evidence>
<organism evidence="5 6">
    <name type="scientific">Canna indica</name>
    <name type="common">Indian-shot</name>
    <dbReference type="NCBI Taxonomy" id="4628"/>
    <lineage>
        <taxon>Eukaryota</taxon>
        <taxon>Viridiplantae</taxon>
        <taxon>Streptophyta</taxon>
        <taxon>Embryophyta</taxon>
        <taxon>Tracheophyta</taxon>
        <taxon>Spermatophyta</taxon>
        <taxon>Magnoliopsida</taxon>
        <taxon>Liliopsida</taxon>
        <taxon>Zingiberales</taxon>
        <taxon>Cannaceae</taxon>
        <taxon>Canna</taxon>
    </lineage>
</organism>
<feature type="domain" description="HpcH/HpaI aldolase/citrate lyase" evidence="4">
    <location>
        <begin position="89"/>
        <end position="326"/>
    </location>
</feature>
<dbReference type="GO" id="GO:0005737">
    <property type="term" value="C:cytoplasm"/>
    <property type="evidence" value="ECO:0007669"/>
    <property type="project" value="TreeGrafter"/>
</dbReference>
<dbReference type="SUPFAM" id="SSF51621">
    <property type="entry name" value="Phosphoenolpyruvate/pyruvate domain"/>
    <property type="match status" value="1"/>
</dbReference>
<comment type="similarity">
    <text evidence="1">Belongs to the HpcH/HpaI aldolase family.</text>
</comment>
<dbReference type="InterPro" id="IPR050251">
    <property type="entry name" value="HpcH-HpaI_aldolase"/>
</dbReference>
<dbReference type="Pfam" id="PF03328">
    <property type="entry name" value="HpcH_HpaI"/>
    <property type="match status" value="1"/>
</dbReference>
<dbReference type="InterPro" id="IPR005000">
    <property type="entry name" value="Aldolase/citrate-lyase_domain"/>
</dbReference>
<dbReference type="InterPro" id="IPR015813">
    <property type="entry name" value="Pyrv/PenolPyrv_kinase-like_dom"/>
</dbReference>
<dbReference type="FunFam" id="3.20.20.60:FF:000028">
    <property type="entry name" value="2-keto-3-deoxy-L-rhamnonate aldolase-like"/>
    <property type="match status" value="1"/>
</dbReference>
<name>A0AAQ3KVS9_9LILI</name>
<dbReference type="AlphaFoldDB" id="A0AAQ3KVS9"/>